<feature type="compositionally biased region" description="Basic and acidic residues" evidence="7">
    <location>
        <begin position="516"/>
        <end position="526"/>
    </location>
</feature>
<feature type="transmembrane region" description="Helical" evidence="8">
    <location>
        <begin position="205"/>
        <end position="222"/>
    </location>
</feature>
<dbReference type="InterPro" id="IPR036259">
    <property type="entry name" value="MFS_trans_sf"/>
</dbReference>
<dbReference type="OrthoDB" id="754047at2759"/>
<evidence type="ECO:0000256" key="2">
    <source>
        <dbReference type="ARBA" id="ARBA00007015"/>
    </source>
</evidence>
<evidence type="ECO:0000256" key="4">
    <source>
        <dbReference type="ARBA" id="ARBA00022692"/>
    </source>
</evidence>
<dbReference type="Pfam" id="PF03092">
    <property type="entry name" value="BT1"/>
    <property type="match status" value="1"/>
</dbReference>
<protein>
    <submittedName>
        <fullName evidence="9">Biopterin transport-related protein</fullName>
    </submittedName>
</protein>
<comment type="similarity">
    <text evidence="2">Belongs to the major facilitator superfamily. Folate-biopterin transporter (TC 2.A.71) family.</text>
</comment>
<proteinExistence type="inferred from homology"/>
<dbReference type="NCBIfam" id="TIGR00788">
    <property type="entry name" value="fbt"/>
    <property type="match status" value="1"/>
</dbReference>
<dbReference type="PANTHER" id="PTHR31585">
    <property type="entry name" value="FOLATE-BIOPTERIN TRANSPORTER 1, CHLOROPLASTIC"/>
    <property type="match status" value="1"/>
</dbReference>
<evidence type="ECO:0000256" key="3">
    <source>
        <dbReference type="ARBA" id="ARBA00022448"/>
    </source>
</evidence>
<feature type="transmembrane region" description="Helical" evidence="8">
    <location>
        <begin position="357"/>
        <end position="376"/>
    </location>
</feature>
<dbReference type="InterPro" id="IPR004324">
    <property type="entry name" value="FBT"/>
</dbReference>
<evidence type="ECO:0000256" key="6">
    <source>
        <dbReference type="ARBA" id="ARBA00023136"/>
    </source>
</evidence>
<dbReference type="STRING" id="105231.A0A1Y1I8K6"/>
<accession>A0A1Y1I8K6</accession>
<keyword evidence="10" id="KW-1185">Reference proteome</keyword>
<evidence type="ECO:0000313" key="9">
    <source>
        <dbReference type="EMBL" id="GAQ85739.1"/>
    </source>
</evidence>
<keyword evidence="3" id="KW-0813">Transport</keyword>
<dbReference type="GO" id="GO:0008517">
    <property type="term" value="F:folic acid transmembrane transporter activity"/>
    <property type="evidence" value="ECO:0000318"/>
    <property type="project" value="GO_Central"/>
</dbReference>
<dbReference type="SUPFAM" id="SSF103473">
    <property type="entry name" value="MFS general substrate transporter"/>
    <property type="match status" value="1"/>
</dbReference>
<dbReference type="InterPro" id="IPR039309">
    <property type="entry name" value="BT1"/>
</dbReference>
<dbReference type="CDD" id="cd17484">
    <property type="entry name" value="MFS_FBT"/>
    <property type="match status" value="1"/>
</dbReference>
<feature type="transmembrane region" description="Helical" evidence="8">
    <location>
        <begin position="164"/>
        <end position="185"/>
    </location>
</feature>
<dbReference type="OMA" id="AICWAAI"/>
<feature type="transmembrane region" description="Helical" evidence="8">
    <location>
        <begin position="326"/>
        <end position="345"/>
    </location>
</feature>
<evidence type="ECO:0000256" key="7">
    <source>
        <dbReference type="SAM" id="MobiDB-lite"/>
    </source>
</evidence>
<keyword evidence="6 8" id="KW-0472">Membrane</keyword>
<sequence>MDPPPGESSSNLITAIDHDAFPSLGDDADKSAKSKNASWTARVISDVTQPFLDLLLWLNRLREAFGTPFVASVAVAYGISQGIAETLGSVTQKYYWKDDMKVQPSELQAYAAIAELPWDVKPIYGLTTDSFAIAGYHRQPYIALAGLLGTVCWWWVALDKSLGVLSALLVLCGTNVAIALPDVVIDASIAVRSRSHPKLAGDLQGLGWSSFALGGLLGYSISGSAVEYLKPRGTFGLLSLSSLTLFVASWWFPDQRVEPRQGDQETGVARLWRSIRLLATTAADPVLWKPALYIYAMQAICPDVSDAKFFWYTDTSGVGPGFSETFVGAIYTVGYAGMLVGVAVYNRYLKDFTYRRVFLYAQLLLAFIGMLDLLLVTRVSLRLGIPDHIFVLGDEAVSRAFKRLCMMPVYVLAARIVPPGIEGTLFALLMSVSNFGAHSGSWLGAWLLCALGVSKSDFSRLWLAVLIRNASRLLPIAFLFLVPDDLQCGNKRESREPDRQMPVEPDASSPLLQRRTSKDFAEADLV</sequence>
<dbReference type="GO" id="GO:0098838">
    <property type="term" value="P:folate transmembrane transport"/>
    <property type="evidence" value="ECO:0000318"/>
    <property type="project" value="GO_Central"/>
</dbReference>
<evidence type="ECO:0000256" key="5">
    <source>
        <dbReference type="ARBA" id="ARBA00022989"/>
    </source>
</evidence>
<comment type="subcellular location">
    <subcellularLocation>
        <location evidence="1">Membrane</location>
        <topology evidence="1">Multi-pass membrane protein</topology>
    </subcellularLocation>
</comment>
<evidence type="ECO:0000256" key="8">
    <source>
        <dbReference type="SAM" id="Phobius"/>
    </source>
</evidence>
<name>A0A1Y1I8K6_KLENI</name>
<feature type="compositionally biased region" description="Basic and acidic residues" evidence="7">
    <location>
        <begin position="491"/>
        <end position="501"/>
    </location>
</feature>
<feature type="transmembrane region" description="Helical" evidence="8">
    <location>
        <begin position="234"/>
        <end position="252"/>
    </location>
</feature>
<dbReference type="PANTHER" id="PTHR31585:SF6">
    <property type="entry name" value="FOLATE-BIOPTERIN TRANSPORTER 2-RELATED"/>
    <property type="match status" value="1"/>
</dbReference>
<dbReference type="Gene3D" id="1.20.1250.20">
    <property type="entry name" value="MFS general substrate transporter like domains"/>
    <property type="match status" value="1"/>
</dbReference>
<dbReference type="Proteomes" id="UP000054558">
    <property type="component" value="Unassembled WGS sequence"/>
</dbReference>
<organism evidence="9 10">
    <name type="scientific">Klebsormidium nitens</name>
    <name type="common">Green alga</name>
    <name type="synonym">Ulothrix nitens</name>
    <dbReference type="NCBI Taxonomy" id="105231"/>
    <lineage>
        <taxon>Eukaryota</taxon>
        <taxon>Viridiplantae</taxon>
        <taxon>Streptophyta</taxon>
        <taxon>Klebsormidiophyceae</taxon>
        <taxon>Klebsormidiales</taxon>
        <taxon>Klebsormidiaceae</taxon>
        <taxon>Klebsormidium</taxon>
    </lineage>
</organism>
<keyword evidence="4 8" id="KW-0812">Transmembrane</keyword>
<dbReference type="EMBL" id="DF237200">
    <property type="protein sequence ID" value="GAQ85739.1"/>
    <property type="molecule type" value="Genomic_DNA"/>
</dbReference>
<feature type="transmembrane region" description="Helical" evidence="8">
    <location>
        <begin position="141"/>
        <end position="158"/>
    </location>
</feature>
<dbReference type="AlphaFoldDB" id="A0A1Y1I8K6"/>
<dbReference type="GO" id="GO:0016020">
    <property type="term" value="C:membrane"/>
    <property type="evidence" value="ECO:0007669"/>
    <property type="project" value="UniProtKB-SubCell"/>
</dbReference>
<reference evidence="9 10" key="1">
    <citation type="journal article" date="2014" name="Nat. Commun.">
        <title>Klebsormidium flaccidum genome reveals primary factors for plant terrestrial adaptation.</title>
        <authorList>
            <person name="Hori K."/>
            <person name="Maruyama F."/>
            <person name="Fujisawa T."/>
            <person name="Togashi T."/>
            <person name="Yamamoto N."/>
            <person name="Seo M."/>
            <person name="Sato S."/>
            <person name="Yamada T."/>
            <person name="Mori H."/>
            <person name="Tajima N."/>
            <person name="Moriyama T."/>
            <person name="Ikeuchi M."/>
            <person name="Watanabe M."/>
            <person name="Wada H."/>
            <person name="Kobayashi K."/>
            <person name="Saito M."/>
            <person name="Masuda T."/>
            <person name="Sasaki-Sekimoto Y."/>
            <person name="Mashiguchi K."/>
            <person name="Awai K."/>
            <person name="Shimojima M."/>
            <person name="Masuda S."/>
            <person name="Iwai M."/>
            <person name="Nobusawa T."/>
            <person name="Narise T."/>
            <person name="Kondo S."/>
            <person name="Saito H."/>
            <person name="Sato R."/>
            <person name="Murakawa M."/>
            <person name="Ihara Y."/>
            <person name="Oshima-Yamada Y."/>
            <person name="Ohtaka K."/>
            <person name="Satoh M."/>
            <person name="Sonobe K."/>
            <person name="Ishii M."/>
            <person name="Ohtani R."/>
            <person name="Kanamori-Sato M."/>
            <person name="Honoki R."/>
            <person name="Miyazaki D."/>
            <person name="Mochizuki H."/>
            <person name="Umetsu J."/>
            <person name="Higashi K."/>
            <person name="Shibata D."/>
            <person name="Kamiya Y."/>
            <person name="Sato N."/>
            <person name="Nakamura Y."/>
            <person name="Tabata S."/>
            <person name="Ida S."/>
            <person name="Kurokawa K."/>
            <person name="Ohta H."/>
        </authorList>
    </citation>
    <scope>NUCLEOTIDE SEQUENCE [LARGE SCALE GENOMIC DNA]</scope>
    <source>
        <strain evidence="9 10">NIES-2285</strain>
    </source>
</reference>
<evidence type="ECO:0000313" key="10">
    <source>
        <dbReference type="Proteomes" id="UP000054558"/>
    </source>
</evidence>
<keyword evidence="5 8" id="KW-1133">Transmembrane helix</keyword>
<feature type="region of interest" description="Disordered" evidence="7">
    <location>
        <begin position="491"/>
        <end position="526"/>
    </location>
</feature>
<gene>
    <name evidence="9" type="ORF">KFL_002510160</name>
</gene>
<evidence type="ECO:0000256" key="1">
    <source>
        <dbReference type="ARBA" id="ARBA00004141"/>
    </source>
</evidence>